<dbReference type="AlphaFoldDB" id="A0A0B0N3Q3"/>
<dbReference type="EMBL" id="JRRC01474758">
    <property type="protein sequence ID" value="KHG07445.1"/>
    <property type="molecule type" value="Genomic_DNA"/>
</dbReference>
<evidence type="ECO:0000313" key="1">
    <source>
        <dbReference type="EMBL" id="KHG07445.1"/>
    </source>
</evidence>
<organism evidence="1 2">
    <name type="scientific">Gossypium arboreum</name>
    <name type="common">Tree cotton</name>
    <name type="synonym">Gossypium nanking</name>
    <dbReference type="NCBI Taxonomy" id="29729"/>
    <lineage>
        <taxon>Eukaryota</taxon>
        <taxon>Viridiplantae</taxon>
        <taxon>Streptophyta</taxon>
        <taxon>Embryophyta</taxon>
        <taxon>Tracheophyta</taxon>
        <taxon>Spermatophyta</taxon>
        <taxon>Magnoliopsida</taxon>
        <taxon>eudicotyledons</taxon>
        <taxon>Gunneridae</taxon>
        <taxon>Pentapetalae</taxon>
        <taxon>rosids</taxon>
        <taxon>malvids</taxon>
        <taxon>Malvales</taxon>
        <taxon>Malvaceae</taxon>
        <taxon>Malvoideae</taxon>
        <taxon>Gossypium</taxon>
    </lineage>
</organism>
<accession>A0A0B0N3Q3</accession>
<proteinExistence type="predicted"/>
<gene>
    <name evidence="1" type="ORF">F383_34684</name>
</gene>
<evidence type="ECO:0000313" key="2">
    <source>
        <dbReference type="Proteomes" id="UP000032142"/>
    </source>
</evidence>
<protein>
    <submittedName>
        <fullName evidence="1">Uncharacterized protein</fullName>
    </submittedName>
</protein>
<reference evidence="2" key="1">
    <citation type="submission" date="2014-09" db="EMBL/GenBank/DDBJ databases">
        <authorList>
            <person name="Mudge J."/>
            <person name="Ramaraj T."/>
            <person name="Lindquist I.E."/>
            <person name="Bharti A.K."/>
            <person name="Sundararajan A."/>
            <person name="Cameron C.T."/>
            <person name="Woodward J.E."/>
            <person name="May G.D."/>
            <person name="Brubaker C."/>
            <person name="Broadhvest J."/>
            <person name="Wilkins T.A."/>
        </authorList>
    </citation>
    <scope>NUCLEOTIDE SEQUENCE</scope>
    <source>
        <strain evidence="2">cv. AKA8401</strain>
    </source>
</reference>
<sequence>MYKFINFHLLVKLITST</sequence>
<keyword evidence="2" id="KW-1185">Reference proteome</keyword>
<comment type="caution">
    <text evidence="1">The sequence shown here is derived from an EMBL/GenBank/DDBJ whole genome shotgun (WGS) entry which is preliminary data.</text>
</comment>
<dbReference type="Proteomes" id="UP000032142">
    <property type="component" value="Unassembled WGS sequence"/>
</dbReference>
<name>A0A0B0N3Q3_GOSAR</name>